<organism evidence="3 4">
    <name type="scientific">Noviherbaspirillum denitrificans</name>
    <dbReference type="NCBI Taxonomy" id="1968433"/>
    <lineage>
        <taxon>Bacteria</taxon>
        <taxon>Pseudomonadati</taxon>
        <taxon>Pseudomonadota</taxon>
        <taxon>Betaproteobacteria</taxon>
        <taxon>Burkholderiales</taxon>
        <taxon>Oxalobacteraceae</taxon>
        <taxon>Noviherbaspirillum</taxon>
    </lineage>
</organism>
<reference evidence="3 4" key="1">
    <citation type="submission" date="2016-02" db="EMBL/GenBank/DDBJ databases">
        <authorList>
            <person name="Wen L."/>
            <person name="He K."/>
            <person name="Yang H."/>
        </authorList>
    </citation>
    <scope>NUCLEOTIDE SEQUENCE [LARGE SCALE GENOMIC DNA]</scope>
    <source>
        <strain evidence="3 4">TSA40</strain>
    </source>
</reference>
<dbReference type="InterPro" id="IPR005180">
    <property type="entry name" value="DUF302"/>
</dbReference>
<dbReference type="Pfam" id="PF03625">
    <property type="entry name" value="DUF302"/>
    <property type="match status" value="1"/>
</dbReference>
<sequence length="150" mass="16353">MKRTLLFLVTVLWSIGVMAQEAGVITRQSKYSVPETMDRIEAAVKAANGFQIFARVDFQSLASAQGGKIPPSQLLIFGRGTVLQPLLPQYPLAAIDLPLKILAWEDESGKVMVSYNAGEYMAQRHGIKGKDDVLKRITDATATFVNGAVD</sequence>
<dbReference type="CDD" id="cd14797">
    <property type="entry name" value="DUF302"/>
    <property type="match status" value="1"/>
</dbReference>
<gene>
    <name evidence="3" type="ORF">AYR66_15225</name>
</gene>
<dbReference type="Proteomes" id="UP000197535">
    <property type="component" value="Unassembled WGS sequence"/>
</dbReference>
<comment type="caution">
    <text evidence="3">The sequence shown here is derived from an EMBL/GenBank/DDBJ whole genome shotgun (WGS) entry which is preliminary data.</text>
</comment>
<feature type="chain" id="PRO_5012174353" description="DUF302 domain-containing protein" evidence="1">
    <location>
        <begin position="20"/>
        <end position="150"/>
    </location>
</feature>
<accession>A0A254TDL0</accession>
<dbReference type="EMBL" id="LSTO01000001">
    <property type="protein sequence ID" value="OWW20635.1"/>
    <property type="molecule type" value="Genomic_DNA"/>
</dbReference>
<dbReference type="RefSeq" id="WP_170942119.1">
    <property type="nucleotide sequence ID" value="NZ_LSTO01000001.1"/>
</dbReference>
<dbReference type="SUPFAM" id="SSF103247">
    <property type="entry name" value="TT1751-like"/>
    <property type="match status" value="1"/>
</dbReference>
<feature type="domain" description="DUF302" evidence="2">
    <location>
        <begin position="57"/>
        <end position="116"/>
    </location>
</feature>
<evidence type="ECO:0000313" key="3">
    <source>
        <dbReference type="EMBL" id="OWW20635.1"/>
    </source>
</evidence>
<dbReference type="PANTHER" id="PTHR38342:SF2">
    <property type="entry name" value="INNER MEMBRANE OR EXPORTED"/>
    <property type="match status" value="1"/>
</dbReference>
<evidence type="ECO:0000313" key="4">
    <source>
        <dbReference type="Proteomes" id="UP000197535"/>
    </source>
</evidence>
<dbReference type="Gene3D" id="3.30.310.70">
    <property type="entry name" value="TT1751-like domain"/>
    <property type="match status" value="1"/>
</dbReference>
<evidence type="ECO:0000256" key="1">
    <source>
        <dbReference type="SAM" id="SignalP"/>
    </source>
</evidence>
<evidence type="ECO:0000259" key="2">
    <source>
        <dbReference type="Pfam" id="PF03625"/>
    </source>
</evidence>
<dbReference type="InterPro" id="IPR035923">
    <property type="entry name" value="TT1751-like_sf"/>
</dbReference>
<dbReference type="AlphaFoldDB" id="A0A254TDL0"/>
<protein>
    <recommendedName>
        <fullName evidence="2">DUF302 domain-containing protein</fullName>
    </recommendedName>
</protein>
<name>A0A254TDL0_9BURK</name>
<keyword evidence="1" id="KW-0732">Signal</keyword>
<proteinExistence type="predicted"/>
<feature type="signal peptide" evidence="1">
    <location>
        <begin position="1"/>
        <end position="19"/>
    </location>
</feature>
<keyword evidence="4" id="KW-1185">Reference proteome</keyword>
<dbReference type="PANTHER" id="PTHR38342">
    <property type="entry name" value="SLR5037 PROTEIN"/>
    <property type="match status" value="1"/>
</dbReference>